<dbReference type="OrthoDB" id="10006023at2759"/>
<keyword evidence="10" id="KW-1185">Reference proteome</keyword>
<dbReference type="PROSITE" id="PS50005">
    <property type="entry name" value="TPR"/>
    <property type="match status" value="1"/>
</dbReference>
<evidence type="ECO:0000256" key="6">
    <source>
        <dbReference type="ARBA" id="ARBA00022803"/>
    </source>
</evidence>
<reference evidence="10" key="1">
    <citation type="journal article" date="2018" name="Nat. Microbiol.">
        <title>Leveraging single-cell genomics to expand the fungal tree of life.</title>
        <authorList>
            <person name="Ahrendt S.R."/>
            <person name="Quandt C.A."/>
            <person name="Ciobanu D."/>
            <person name="Clum A."/>
            <person name="Salamov A."/>
            <person name="Andreopoulos B."/>
            <person name="Cheng J.F."/>
            <person name="Woyke T."/>
            <person name="Pelin A."/>
            <person name="Henrissat B."/>
            <person name="Reynolds N.K."/>
            <person name="Benny G.L."/>
            <person name="Smith M.E."/>
            <person name="James T.Y."/>
            <person name="Grigoriev I.V."/>
        </authorList>
    </citation>
    <scope>NUCLEOTIDE SEQUENCE [LARGE SCALE GENOMIC DNA]</scope>
</reference>
<gene>
    <name evidence="9" type="ORF">BJ684DRAFT_1039</name>
</gene>
<organism evidence="9 10">
    <name type="scientific">Piptocephalis cylindrospora</name>
    <dbReference type="NCBI Taxonomy" id="1907219"/>
    <lineage>
        <taxon>Eukaryota</taxon>
        <taxon>Fungi</taxon>
        <taxon>Fungi incertae sedis</taxon>
        <taxon>Zoopagomycota</taxon>
        <taxon>Zoopagomycotina</taxon>
        <taxon>Zoopagomycetes</taxon>
        <taxon>Zoopagales</taxon>
        <taxon>Piptocephalidaceae</taxon>
        <taxon>Piptocephalis</taxon>
    </lineage>
</organism>
<dbReference type="GO" id="GO:0005052">
    <property type="term" value="F:peroxisome matrix targeting signal-1 binding"/>
    <property type="evidence" value="ECO:0007669"/>
    <property type="project" value="TreeGrafter"/>
</dbReference>
<dbReference type="PANTHER" id="PTHR10130:SF0">
    <property type="entry name" value="GH08708P"/>
    <property type="match status" value="1"/>
</dbReference>
<feature type="repeat" description="TPR" evidence="8">
    <location>
        <begin position="37"/>
        <end position="70"/>
    </location>
</feature>
<comment type="similarity">
    <text evidence="3">Belongs to the peroxisomal targeting signal receptor family.</text>
</comment>
<evidence type="ECO:0000256" key="4">
    <source>
        <dbReference type="ARBA" id="ARBA00022490"/>
    </source>
</evidence>
<evidence type="ECO:0000256" key="2">
    <source>
        <dbReference type="ARBA" id="ARBA00004496"/>
    </source>
</evidence>
<dbReference type="AlphaFoldDB" id="A0A4P9XZQ9"/>
<keyword evidence="7" id="KW-0576">Peroxisome</keyword>
<dbReference type="SMART" id="SM00028">
    <property type="entry name" value="TPR"/>
    <property type="match status" value="2"/>
</dbReference>
<comment type="subcellular location">
    <subcellularLocation>
        <location evidence="2">Cytoplasm</location>
    </subcellularLocation>
    <subcellularLocation>
        <location evidence="1">Peroxisome</location>
    </subcellularLocation>
</comment>
<dbReference type="EMBL" id="KZ989068">
    <property type="protein sequence ID" value="RKP11251.1"/>
    <property type="molecule type" value="Genomic_DNA"/>
</dbReference>
<name>A0A4P9XZQ9_9FUNG</name>
<feature type="non-terminal residue" evidence="9">
    <location>
        <position position="77"/>
    </location>
</feature>
<protein>
    <submittedName>
        <fullName evidence="9">Uncharacterized protein</fullName>
    </submittedName>
</protein>
<keyword evidence="6 8" id="KW-0802">TPR repeat</keyword>
<dbReference type="SUPFAM" id="SSF48452">
    <property type="entry name" value="TPR-like"/>
    <property type="match status" value="1"/>
</dbReference>
<dbReference type="Pfam" id="PF13432">
    <property type="entry name" value="TPR_16"/>
    <property type="match status" value="1"/>
</dbReference>
<evidence type="ECO:0000256" key="1">
    <source>
        <dbReference type="ARBA" id="ARBA00004275"/>
    </source>
</evidence>
<evidence type="ECO:0000256" key="3">
    <source>
        <dbReference type="ARBA" id="ARBA00005348"/>
    </source>
</evidence>
<accession>A0A4P9XZQ9</accession>
<dbReference type="PANTHER" id="PTHR10130">
    <property type="entry name" value="PEROXISOMAL TARGETING SIGNAL 1 RECEPTOR PEX5"/>
    <property type="match status" value="1"/>
</dbReference>
<dbReference type="InterPro" id="IPR011990">
    <property type="entry name" value="TPR-like_helical_dom_sf"/>
</dbReference>
<keyword evidence="5" id="KW-0677">Repeat</keyword>
<evidence type="ECO:0000313" key="10">
    <source>
        <dbReference type="Proteomes" id="UP000267251"/>
    </source>
</evidence>
<dbReference type="Proteomes" id="UP000267251">
    <property type="component" value="Unassembled WGS sequence"/>
</dbReference>
<keyword evidence="4" id="KW-0963">Cytoplasm</keyword>
<evidence type="ECO:0000313" key="9">
    <source>
        <dbReference type="EMBL" id="RKP11251.1"/>
    </source>
</evidence>
<evidence type="ECO:0000256" key="5">
    <source>
        <dbReference type="ARBA" id="ARBA00022737"/>
    </source>
</evidence>
<evidence type="ECO:0000256" key="8">
    <source>
        <dbReference type="PROSITE-ProRule" id="PRU00339"/>
    </source>
</evidence>
<evidence type="ECO:0000256" key="7">
    <source>
        <dbReference type="ARBA" id="ARBA00023140"/>
    </source>
</evidence>
<proteinExistence type="inferred from homology"/>
<dbReference type="Gene3D" id="1.25.40.10">
    <property type="entry name" value="Tetratricopeptide repeat domain"/>
    <property type="match status" value="1"/>
</dbReference>
<feature type="non-terminal residue" evidence="9">
    <location>
        <position position="1"/>
    </location>
</feature>
<dbReference type="GO" id="GO:0005829">
    <property type="term" value="C:cytosol"/>
    <property type="evidence" value="ECO:0007669"/>
    <property type="project" value="TreeGrafter"/>
</dbReference>
<dbReference type="InterPro" id="IPR024111">
    <property type="entry name" value="PEX5/PEX5L"/>
</dbReference>
<sequence length="77" mass="8625">IDPTLQEGLSLAFSLASQWDRAVECLETALSVRPQDPVLWNRLGVALGQAKAYPEAREAYVRALELRPGYRRAQDNL</sequence>
<dbReference type="GO" id="GO:0005778">
    <property type="term" value="C:peroxisomal membrane"/>
    <property type="evidence" value="ECO:0007669"/>
    <property type="project" value="TreeGrafter"/>
</dbReference>
<dbReference type="InterPro" id="IPR019734">
    <property type="entry name" value="TPR_rpt"/>
</dbReference>
<dbReference type="GO" id="GO:0016560">
    <property type="term" value="P:protein import into peroxisome matrix, docking"/>
    <property type="evidence" value="ECO:0007669"/>
    <property type="project" value="TreeGrafter"/>
</dbReference>